<dbReference type="InterPro" id="IPR008969">
    <property type="entry name" value="CarboxyPept-like_regulatory"/>
</dbReference>
<dbReference type="InterPro" id="IPR036942">
    <property type="entry name" value="Beta-barrel_TonB_sf"/>
</dbReference>
<dbReference type="InterPro" id="IPR023996">
    <property type="entry name" value="TonB-dep_OMP_SusC/RagA"/>
</dbReference>
<dbReference type="Pfam" id="PF13715">
    <property type="entry name" value="CarbopepD_reg_2"/>
    <property type="match status" value="1"/>
</dbReference>
<reference evidence="7" key="1">
    <citation type="submission" date="2019-08" db="EMBL/GenBank/DDBJ databases">
        <authorList>
            <person name="Kucharzyk K."/>
            <person name="Murdoch R.W."/>
            <person name="Higgins S."/>
            <person name="Loffler F."/>
        </authorList>
    </citation>
    <scope>NUCLEOTIDE SEQUENCE</scope>
</reference>
<dbReference type="SUPFAM" id="SSF49464">
    <property type="entry name" value="Carboxypeptidase regulatory domain-like"/>
    <property type="match status" value="1"/>
</dbReference>
<dbReference type="SUPFAM" id="SSF56935">
    <property type="entry name" value="Porins"/>
    <property type="match status" value="1"/>
</dbReference>
<dbReference type="GO" id="GO:0009279">
    <property type="term" value="C:cell outer membrane"/>
    <property type="evidence" value="ECO:0007669"/>
    <property type="project" value="UniProtKB-SubCell"/>
</dbReference>
<dbReference type="InterPro" id="IPR039426">
    <property type="entry name" value="TonB-dep_rcpt-like"/>
</dbReference>
<accession>A0A644Z0K4</accession>
<dbReference type="InterPro" id="IPR012910">
    <property type="entry name" value="Plug_dom"/>
</dbReference>
<dbReference type="Gene3D" id="2.40.170.20">
    <property type="entry name" value="TonB-dependent receptor, beta-barrel domain"/>
    <property type="match status" value="1"/>
</dbReference>
<protein>
    <submittedName>
        <fullName evidence="7">TonB-dependent receptor SusC</fullName>
    </submittedName>
</protein>
<organism evidence="7">
    <name type="scientific">bioreactor metagenome</name>
    <dbReference type="NCBI Taxonomy" id="1076179"/>
    <lineage>
        <taxon>unclassified sequences</taxon>
        <taxon>metagenomes</taxon>
        <taxon>ecological metagenomes</taxon>
    </lineage>
</organism>
<proteinExistence type="predicted"/>
<comment type="subcellular location">
    <subcellularLocation>
        <location evidence="1">Cell outer membrane</location>
        <topology evidence="1">Multi-pass membrane protein</topology>
    </subcellularLocation>
</comment>
<keyword evidence="3" id="KW-0812">Transmembrane</keyword>
<evidence type="ECO:0000256" key="4">
    <source>
        <dbReference type="ARBA" id="ARBA00023136"/>
    </source>
</evidence>
<dbReference type="Gene3D" id="2.60.40.1120">
    <property type="entry name" value="Carboxypeptidase-like, regulatory domain"/>
    <property type="match status" value="1"/>
</dbReference>
<evidence type="ECO:0000313" key="7">
    <source>
        <dbReference type="EMBL" id="MPM34356.1"/>
    </source>
</evidence>
<keyword evidence="7" id="KW-0675">Receptor</keyword>
<feature type="domain" description="TonB-dependent receptor plug" evidence="6">
    <location>
        <begin position="117"/>
        <end position="236"/>
    </location>
</feature>
<dbReference type="Gene3D" id="2.170.130.10">
    <property type="entry name" value="TonB-dependent receptor, plug domain"/>
    <property type="match status" value="1"/>
</dbReference>
<keyword evidence="2" id="KW-0813">Transport</keyword>
<evidence type="ECO:0000256" key="3">
    <source>
        <dbReference type="ARBA" id="ARBA00022692"/>
    </source>
</evidence>
<gene>
    <name evidence="7" type="primary">susC_113</name>
    <name evidence="7" type="ORF">SDC9_80938</name>
</gene>
<dbReference type="Pfam" id="PF07715">
    <property type="entry name" value="Plug"/>
    <property type="match status" value="1"/>
</dbReference>
<dbReference type="PROSITE" id="PS52016">
    <property type="entry name" value="TONB_DEPENDENT_REC_3"/>
    <property type="match status" value="1"/>
</dbReference>
<evidence type="ECO:0000259" key="6">
    <source>
        <dbReference type="Pfam" id="PF07715"/>
    </source>
</evidence>
<keyword evidence="4" id="KW-0472">Membrane</keyword>
<dbReference type="AlphaFoldDB" id="A0A644Z0K4"/>
<dbReference type="EMBL" id="VSSQ01006948">
    <property type="protein sequence ID" value="MPM34356.1"/>
    <property type="molecule type" value="Genomic_DNA"/>
</dbReference>
<dbReference type="InterPro" id="IPR023997">
    <property type="entry name" value="TonB-dep_OMP_SusC/RagA_CS"/>
</dbReference>
<evidence type="ECO:0000256" key="2">
    <source>
        <dbReference type="ARBA" id="ARBA00022448"/>
    </source>
</evidence>
<dbReference type="InterPro" id="IPR037066">
    <property type="entry name" value="Plug_dom_sf"/>
</dbReference>
<comment type="caution">
    <text evidence="7">The sequence shown here is derived from an EMBL/GenBank/DDBJ whole genome shotgun (WGS) entry which is preliminary data.</text>
</comment>
<evidence type="ECO:0000256" key="1">
    <source>
        <dbReference type="ARBA" id="ARBA00004571"/>
    </source>
</evidence>
<sequence length="1046" mass="116178">MKKSILIVLVMLLVGSAMAQVRVTGTVTSSEDGSPVPFATILVKGVRGVGAATDLDGKFTIENVAPDAVLVFSYIGFVTQEIQVNSRAQIDVVLMPDLTRLDEVMVVAYGTSTKGTFTGAASVVKNDAIKDVPSVSFENALNGRVAGLQVTTLSGQAGSTSSIRVRGIGSINASNEPLYVVDGVPVVSGSSSQLGSYIYTSSNVMSTINPNDIESLTVLKDAAASALYGSRAANGVIMITTKRGRQGRPVVNFKASVGLTPTWATDNYEAANTDQQIEMYYENFWNAGVFYENRTQANASARALQQLNNRFNKHGYTFTAPDHTVNSLTVAGDRAGKYFDWEDVLFRTAVYQTYDLSISGANDATSYYTSMSYTKEQGRISINDFDRITGRINLNQKVGKFVEFSTNLNIAKSNKAGYNDTRAMGNNYFMQSRNLLWGMYWPTDYQTDAPWTARYGSYAYNPVYYDKEWENGTRTLRLSVNEAMTVKILPELTFKSILSYDNTNTLDHLYFSPIHFSGSSAKGVVREMATNMQKVVSSTTLNFSKEFNKHTVGALVGWEAEENKTDFQRAEGTDLPSSALHTVATAGVLTSNAYSWGSTVLSFLSRAEYNYDNKYYVSASFRRDGSSRFGPNTRWGDFWSVAGSWRIDRENFMAGVDFISSLRMRASYGVNGTMPSDLFGWRSLTTYTSKYMTLPGAAISTVADANLSWETSYTSNIALEFGLLDQRITGTVEYFNRDSRNLLQDVPISRVTGFSSTLQNIGEINNHGIEVELYGEIVKNNDLTWGLGLTASHINSKITKLYGGQNIIWYEPTGGDARTKFIFQEGESTLAVYGREWAGVDRETGKNVWYMNNENTTSQPTTVNGRPATFRYQDASEKIIGDIHPKLFGGITSNLSWKGISVDLAFTYKLGGYTYDAAGRDVTDDGYYWERIMSLDQYNNRWTPENKDAKYPQRVAVDFEDVNQKSSRHLHKADYLRLKSLNIGYNLPKSIVNKIKVSSARVYFNGMNLWTVAAYDVYDPEVNEYGSRGWETPIGKTYTFGVEFTF</sequence>
<dbReference type="NCBIfam" id="TIGR04057">
    <property type="entry name" value="SusC_RagA_signa"/>
    <property type="match status" value="1"/>
</dbReference>
<dbReference type="NCBIfam" id="TIGR04056">
    <property type="entry name" value="OMP_RagA_SusC"/>
    <property type="match status" value="1"/>
</dbReference>
<keyword evidence="5" id="KW-0998">Cell outer membrane</keyword>
<name>A0A644Z0K4_9ZZZZ</name>
<evidence type="ECO:0000256" key="5">
    <source>
        <dbReference type="ARBA" id="ARBA00023237"/>
    </source>
</evidence>